<keyword evidence="2" id="KW-0732">Signal</keyword>
<sequence length="331" mass="33957">MQRRTFALHALALGAGAALGTVPAFAQAPWPTGKTITYLVPFAAGGTTDTLGRLISQQLGTALGTTVVVDNKGGAGGSVGSEIAARAAPDGYTLLGGTISSHAINVGLYPKLGYDPVKSFAPVTLIGTNPVVLVVAAGSPCKTLQDVLAAAKAKPGGLSSASAGTGTSQHLALELLAYRSGVKFTHVPYKGSGPAIQDVIGGQVDMMFDTTVVAAPHIQSGKLRAIAVTSAKRLASMPDVPTVAESGVASLKDFEVVSWQAIFVPAGTPAPIVNRLHDEIRKILAQPDMQAKLKGFGMEPADLTTTQIAAFQKAEVEKWAQVIKAANVKVD</sequence>
<protein>
    <submittedName>
        <fullName evidence="3">Tripartite-type tricarboxylate transporter, receptor component TctC</fullName>
    </submittedName>
</protein>
<dbReference type="SUPFAM" id="SSF53850">
    <property type="entry name" value="Periplasmic binding protein-like II"/>
    <property type="match status" value="1"/>
</dbReference>
<accession>A0A1H0SUJ3</accession>
<keyword evidence="4" id="KW-1185">Reference proteome</keyword>
<dbReference type="RefSeq" id="WP_092834802.1">
    <property type="nucleotide sequence ID" value="NZ_CP028290.1"/>
</dbReference>
<dbReference type="InterPro" id="IPR042100">
    <property type="entry name" value="Bug_dom1"/>
</dbReference>
<dbReference type="PANTHER" id="PTHR42928:SF5">
    <property type="entry name" value="BLR1237 PROTEIN"/>
    <property type="match status" value="1"/>
</dbReference>
<dbReference type="OrthoDB" id="8678477at2"/>
<proteinExistence type="inferred from homology"/>
<evidence type="ECO:0000313" key="4">
    <source>
        <dbReference type="Proteomes" id="UP000199317"/>
    </source>
</evidence>
<dbReference type="EMBL" id="FNJL01000013">
    <property type="protein sequence ID" value="SDP45472.1"/>
    <property type="molecule type" value="Genomic_DNA"/>
</dbReference>
<dbReference type="Proteomes" id="UP000199317">
    <property type="component" value="Unassembled WGS sequence"/>
</dbReference>
<feature type="chain" id="PRO_5011724873" evidence="2">
    <location>
        <begin position="27"/>
        <end position="331"/>
    </location>
</feature>
<feature type="signal peptide" evidence="2">
    <location>
        <begin position="1"/>
        <end position="26"/>
    </location>
</feature>
<comment type="similarity">
    <text evidence="1">Belongs to the UPF0065 (bug) family.</text>
</comment>
<dbReference type="CDD" id="cd13578">
    <property type="entry name" value="PBP2_Bug27"/>
    <property type="match status" value="1"/>
</dbReference>
<evidence type="ECO:0000256" key="2">
    <source>
        <dbReference type="SAM" id="SignalP"/>
    </source>
</evidence>
<organism evidence="3 4">
    <name type="scientific">Paracidovorax cattleyae</name>
    <dbReference type="NCBI Taxonomy" id="80868"/>
    <lineage>
        <taxon>Bacteria</taxon>
        <taxon>Pseudomonadati</taxon>
        <taxon>Pseudomonadota</taxon>
        <taxon>Betaproteobacteria</taxon>
        <taxon>Burkholderiales</taxon>
        <taxon>Comamonadaceae</taxon>
        <taxon>Paracidovorax</taxon>
    </lineage>
</organism>
<evidence type="ECO:0000256" key="1">
    <source>
        <dbReference type="ARBA" id="ARBA00006987"/>
    </source>
</evidence>
<reference evidence="4" key="1">
    <citation type="submission" date="2016-10" db="EMBL/GenBank/DDBJ databases">
        <authorList>
            <person name="Varghese N."/>
            <person name="Submissions S."/>
        </authorList>
    </citation>
    <scope>NUCLEOTIDE SEQUENCE [LARGE SCALE GENOMIC DNA]</scope>
    <source>
        <strain evidence="4">DSM 17101</strain>
    </source>
</reference>
<dbReference type="Gene3D" id="3.40.190.10">
    <property type="entry name" value="Periplasmic binding protein-like II"/>
    <property type="match status" value="1"/>
</dbReference>
<name>A0A1H0SUJ3_9BURK</name>
<gene>
    <name evidence="3" type="ORF">SAMN04489708_11380</name>
</gene>
<dbReference type="AlphaFoldDB" id="A0A1H0SUJ3"/>
<dbReference type="PIRSF" id="PIRSF017082">
    <property type="entry name" value="YflP"/>
    <property type="match status" value="1"/>
</dbReference>
<dbReference type="Pfam" id="PF03401">
    <property type="entry name" value="TctC"/>
    <property type="match status" value="1"/>
</dbReference>
<dbReference type="Gene3D" id="3.40.190.150">
    <property type="entry name" value="Bordetella uptake gene, domain 1"/>
    <property type="match status" value="1"/>
</dbReference>
<evidence type="ECO:0000313" key="3">
    <source>
        <dbReference type="EMBL" id="SDP45472.1"/>
    </source>
</evidence>
<keyword evidence="3" id="KW-0675">Receptor</keyword>
<dbReference type="InterPro" id="IPR005064">
    <property type="entry name" value="BUG"/>
</dbReference>
<dbReference type="PANTHER" id="PTHR42928">
    <property type="entry name" value="TRICARBOXYLATE-BINDING PROTEIN"/>
    <property type="match status" value="1"/>
</dbReference>